<dbReference type="AlphaFoldDB" id="A0A6J6YIK3"/>
<gene>
    <name evidence="1" type="ORF">UFOPK3001_01380</name>
</gene>
<evidence type="ECO:0000313" key="1">
    <source>
        <dbReference type="EMBL" id="CAB4808335.1"/>
    </source>
</evidence>
<dbReference type="EMBL" id="CAFAAJ010000084">
    <property type="protein sequence ID" value="CAB4808335.1"/>
    <property type="molecule type" value="Genomic_DNA"/>
</dbReference>
<organism evidence="1">
    <name type="scientific">freshwater metagenome</name>
    <dbReference type="NCBI Taxonomy" id="449393"/>
    <lineage>
        <taxon>unclassified sequences</taxon>
        <taxon>metagenomes</taxon>
        <taxon>ecological metagenomes</taxon>
    </lineage>
</organism>
<sequence length="249" mass="27297">MWLDELGHLGHGRLPVHGEIAAGQLLGHPRADHMDTQDLTCRAISILLGNDLHEAVDLPEDLGTAVCPEWVLGNHHVESGRTRLLLVRPGPRHFGMAVDGPRHPAVVDWMRVLAEQVLHGKNSLCVADVSELRSVDEVADCVHTRFPGAAVRVNLHEAAVGQLHLGALEAEKVRERPATDRHHHGVHLDVVHALDVHSRAAGGQGRVAVDLRARQDLDPLLAERLHDHVCEVGVEPREHLGQALENRDL</sequence>
<name>A0A6J6YIK3_9ZZZZ</name>
<accession>A0A6J6YIK3</accession>
<protein>
    <submittedName>
        <fullName evidence="1">Unannotated protein</fullName>
    </submittedName>
</protein>
<proteinExistence type="predicted"/>
<reference evidence="1" key="1">
    <citation type="submission" date="2020-05" db="EMBL/GenBank/DDBJ databases">
        <authorList>
            <person name="Chiriac C."/>
            <person name="Salcher M."/>
            <person name="Ghai R."/>
            <person name="Kavagutti S V."/>
        </authorList>
    </citation>
    <scope>NUCLEOTIDE SEQUENCE</scope>
</reference>